<dbReference type="Pfam" id="PF09985">
    <property type="entry name" value="Glucodextran_C"/>
    <property type="match status" value="1"/>
</dbReference>
<proteinExistence type="predicted"/>
<dbReference type="SUPFAM" id="SSF49344">
    <property type="entry name" value="CBD9-like"/>
    <property type="match status" value="1"/>
</dbReference>
<dbReference type="InterPro" id="IPR019248">
    <property type="entry name" value="Glucodextran_C"/>
</dbReference>
<protein>
    <recommendedName>
        <fullName evidence="2">Glucodextranase-like C-terminal domain-containing protein</fullName>
    </recommendedName>
</protein>
<dbReference type="AlphaFoldDB" id="A0A3A8PWJ1"/>
<evidence type="ECO:0000259" key="2">
    <source>
        <dbReference type="Pfam" id="PF09985"/>
    </source>
</evidence>
<comment type="caution">
    <text evidence="3">The sequence shown here is derived from an EMBL/GenBank/DDBJ whole genome shotgun (WGS) entry which is preliminary data.</text>
</comment>
<feature type="region of interest" description="Disordered" evidence="1">
    <location>
        <begin position="387"/>
        <end position="427"/>
    </location>
</feature>
<sequence length="427" mass="44370">MEALTGLLGDVTDGFGSPGRRQALRAPCVWSTARYTSEGRPPSCSRCPVLLRRRGLSAFLLATTLSACSGARTHEDALLFRLEDPVGDDLGDGELVYPRRPDLGRGDLDVVAVAAFAEEGATRFEVTFAHPIAKPSRGQAVDIGGATVADRARHGFYTFNVDLYLDTDRVTGSGRTDTLPGRQLTLAPDSAWEKAVVLTPRPYEAREALRKHWREGALRAYEQKTGPIGGKVEAELNATAEAELTAKVFFPTLIQVSGRTVMFQVPNSFLGQHAQKDWGYGVAVTGASIDRRVALGGVFGGVTEGGPQLMAMGIAPGEPLNERFGGGRKGDPSQSPVVDLLVRPGDSQEAVLGPAKPAWSTVVPSGRVVAPAATVDAGVPEAAPAAAPVTDAGGLDATPSEAPVSGGAVAPVPSGMSGDAGSASPAR</sequence>
<dbReference type="EMBL" id="RAWB01000109">
    <property type="protein sequence ID" value="RKH60689.1"/>
    <property type="molecule type" value="Genomic_DNA"/>
</dbReference>
<feature type="domain" description="Glucodextranase-like C-terminal" evidence="2">
    <location>
        <begin position="80"/>
        <end position="354"/>
    </location>
</feature>
<evidence type="ECO:0000313" key="3">
    <source>
        <dbReference type="EMBL" id="RKH60689.1"/>
    </source>
</evidence>
<evidence type="ECO:0000256" key="1">
    <source>
        <dbReference type="SAM" id="MobiDB-lite"/>
    </source>
</evidence>
<keyword evidence="4" id="KW-1185">Reference proteome</keyword>
<accession>A0A3A8PWJ1</accession>
<name>A0A3A8PWJ1_9BACT</name>
<gene>
    <name evidence="3" type="ORF">D7V93_12935</name>
</gene>
<dbReference type="Gene3D" id="2.60.40.1190">
    <property type="match status" value="1"/>
</dbReference>
<reference evidence="4" key="1">
    <citation type="submission" date="2018-09" db="EMBL/GenBank/DDBJ databases">
        <authorList>
            <person name="Livingstone P.G."/>
            <person name="Whitworth D.E."/>
        </authorList>
    </citation>
    <scope>NUCLEOTIDE SEQUENCE [LARGE SCALE GENOMIC DNA]</scope>
    <source>
        <strain evidence="4">CA051B</strain>
    </source>
</reference>
<organism evidence="3 4">
    <name type="scientific">Corallococcus llansteffanensis</name>
    <dbReference type="NCBI Taxonomy" id="2316731"/>
    <lineage>
        <taxon>Bacteria</taxon>
        <taxon>Pseudomonadati</taxon>
        <taxon>Myxococcota</taxon>
        <taxon>Myxococcia</taxon>
        <taxon>Myxococcales</taxon>
        <taxon>Cystobacterineae</taxon>
        <taxon>Myxococcaceae</taxon>
        <taxon>Corallococcus</taxon>
    </lineage>
</organism>
<dbReference type="Proteomes" id="UP000272888">
    <property type="component" value="Unassembled WGS sequence"/>
</dbReference>
<evidence type="ECO:0000313" key="4">
    <source>
        <dbReference type="Proteomes" id="UP000272888"/>
    </source>
</evidence>